<reference evidence="2" key="1">
    <citation type="journal article" date="2014" name="Nat. Genet.">
        <title>Genome of the human hookworm Necator americanus.</title>
        <authorList>
            <person name="Tang Y.T."/>
            <person name="Gao X."/>
            <person name="Rosa B.A."/>
            <person name="Abubucker S."/>
            <person name="Hallsworth-Pepin K."/>
            <person name="Martin J."/>
            <person name="Tyagi R."/>
            <person name="Heizer E."/>
            <person name="Zhang X."/>
            <person name="Bhonagiri-Palsikar V."/>
            <person name="Minx P."/>
            <person name="Warren W.C."/>
            <person name="Wang Q."/>
            <person name="Zhan B."/>
            <person name="Hotez P.J."/>
            <person name="Sternberg P.W."/>
            <person name="Dougall A."/>
            <person name="Gaze S.T."/>
            <person name="Mulvenna J."/>
            <person name="Sotillo J."/>
            <person name="Ranganathan S."/>
            <person name="Rabelo E.M."/>
            <person name="Wilson R.K."/>
            <person name="Felgner P.L."/>
            <person name="Bethony J."/>
            <person name="Hawdon J.M."/>
            <person name="Gasser R.B."/>
            <person name="Loukas A."/>
            <person name="Mitreva M."/>
        </authorList>
    </citation>
    <scope>NUCLEOTIDE SEQUENCE [LARGE SCALE GENOMIC DNA]</scope>
</reference>
<sequence length="69" mass="8335">MVEKIEAEKKQLAEEIHTLTRFRESMCNFRGHLSRRKYKKNSDSFHLPWKQHQKAIAQIHYSQQHTDIA</sequence>
<name>W2T2M1_NECAM</name>
<organism evidence="1 2">
    <name type="scientific">Necator americanus</name>
    <name type="common">Human hookworm</name>
    <dbReference type="NCBI Taxonomy" id="51031"/>
    <lineage>
        <taxon>Eukaryota</taxon>
        <taxon>Metazoa</taxon>
        <taxon>Ecdysozoa</taxon>
        <taxon>Nematoda</taxon>
        <taxon>Chromadorea</taxon>
        <taxon>Rhabditida</taxon>
        <taxon>Rhabditina</taxon>
        <taxon>Rhabditomorpha</taxon>
        <taxon>Strongyloidea</taxon>
        <taxon>Ancylostomatidae</taxon>
        <taxon>Bunostominae</taxon>
        <taxon>Necator</taxon>
    </lineage>
</organism>
<dbReference type="Proteomes" id="UP000053676">
    <property type="component" value="Unassembled WGS sequence"/>
</dbReference>
<proteinExistence type="predicted"/>
<accession>W2T2M1</accession>
<evidence type="ECO:0000313" key="1">
    <source>
        <dbReference type="EMBL" id="ETN76245.1"/>
    </source>
</evidence>
<dbReference type="EMBL" id="KI660239">
    <property type="protein sequence ID" value="ETN76245.1"/>
    <property type="molecule type" value="Genomic_DNA"/>
</dbReference>
<evidence type="ECO:0000313" key="2">
    <source>
        <dbReference type="Proteomes" id="UP000053676"/>
    </source>
</evidence>
<protein>
    <submittedName>
        <fullName evidence="1">Uncharacterized protein</fullName>
    </submittedName>
</protein>
<dbReference type="AlphaFoldDB" id="W2T2M1"/>
<dbReference type="KEGG" id="nai:NECAME_11812"/>
<keyword evidence="2" id="KW-1185">Reference proteome</keyword>
<gene>
    <name evidence="1" type="ORF">NECAME_11812</name>
</gene>